<keyword evidence="3" id="KW-1185">Reference proteome</keyword>
<reference evidence="2" key="2">
    <citation type="submission" date="2018-05" db="EMBL/GenBank/DDBJ databases">
        <title>OmerRS3 (Oryza meridionalis Reference Sequence Version 3).</title>
        <authorList>
            <person name="Zhang J."/>
            <person name="Kudrna D."/>
            <person name="Lee S."/>
            <person name="Talag J."/>
            <person name="Welchert J."/>
            <person name="Wing R.A."/>
        </authorList>
    </citation>
    <scope>NUCLEOTIDE SEQUENCE [LARGE SCALE GENOMIC DNA]</scope>
    <source>
        <strain evidence="2">cv. OR44</strain>
    </source>
</reference>
<proteinExistence type="predicted"/>
<organism evidence="2">
    <name type="scientific">Oryza meridionalis</name>
    <dbReference type="NCBI Taxonomy" id="40149"/>
    <lineage>
        <taxon>Eukaryota</taxon>
        <taxon>Viridiplantae</taxon>
        <taxon>Streptophyta</taxon>
        <taxon>Embryophyta</taxon>
        <taxon>Tracheophyta</taxon>
        <taxon>Spermatophyta</taxon>
        <taxon>Magnoliopsida</taxon>
        <taxon>Liliopsida</taxon>
        <taxon>Poales</taxon>
        <taxon>Poaceae</taxon>
        <taxon>BOP clade</taxon>
        <taxon>Oryzoideae</taxon>
        <taxon>Oryzeae</taxon>
        <taxon>Oryzinae</taxon>
        <taxon>Oryza</taxon>
    </lineage>
</organism>
<dbReference type="Gramene" id="OMERI01G11500.1">
    <property type="protein sequence ID" value="OMERI01G11500.1"/>
    <property type="gene ID" value="OMERI01G11500"/>
</dbReference>
<feature type="compositionally biased region" description="Basic and acidic residues" evidence="1">
    <location>
        <begin position="18"/>
        <end position="43"/>
    </location>
</feature>
<evidence type="ECO:0000256" key="1">
    <source>
        <dbReference type="SAM" id="MobiDB-lite"/>
    </source>
</evidence>
<feature type="compositionally biased region" description="Polar residues" evidence="1">
    <location>
        <begin position="1"/>
        <end position="14"/>
    </location>
</feature>
<sequence length="68" mass="7360">MAKPSSATTRQMDSGSVAEKEGGPATKVKEEDDYSKALDHHVETTFPEHVSGEKTAFSVKRRPGISVK</sequence>
<dbReference type="AlphaFoldDB" id="A0A0E0C0V8"/>
<evidence type="ECO:0000313" key="3">
    <source>
        <dbReference type="Proteomes" id="UP000008021"/>
    </source>
</evidence>
<feature type="region of interest" description="Disordered" evidence="1">
    <location>
        <begin position="1"/>
        <end position="68"/>
    </location>
</feature>
<dbReference type="HOGENOM" id="CLU_2798244_0_0_1"/>
<name>A0A0E0C0V8_9ORYZ</name>
<evidence type="ECO:0000313" key="2">
    <source>
        <dbReference type="EnsemblPlants" id="OMERI01G11500.1"/>
    </source>
</evidence>
<dbReference type="EnsemblPlants" id="OMERI01G11500.1">
    <property type="protein sequence ID" value="OMERI01G11500.1"/>
    <property type="gene ID" value="OMERI01G11500"/>
</dbReference>
<feature type="compositionally biased region" description="Basic residues" evidence="1">
    <location>
        <begin position="59"/>
        <end position="68"/>
    </location>
</feature>
<accession>A0A0E0C0V8</accession>
<dbReference type="Proteomes" id="UP000008021">
    <property type="component" value="Chromosome 1"/>
</dbReference>
<reference evidence="2" key="1">
    <citation type="submission" date="2015-04" db="UniProtKB">
        <authorList>
            <consortium name="EnsemblPlants"/>
        </authorList>
    </citation>
    <scope>IDENTIFICATION</scope>
</reference>
<protein>
    <submittedName>
        <fullName evidence="2">Uncharacterized protein</fullName>
    </submittedName>
</protein>